<evidence type="ECO:0000259" key="3">
    <source>
        <dbReference type="PROSITE" id="PS50031"/>
    </source>
</evidence>
<name>A0A1R2BT44_9CILI</name>
<dbReference type="AlphaFoldDB" id="A0A1R2BT44"/>
<dbReference type="PROSITE" id="PS50031">
    <property type="entry name" value="EH"/>
    <property type="match status" value="2"/>
</dbReference>
<accession>A0A1R2BT44</accession>
<reference evidence="4 5" key="1">
    <citation type="submission" date="2016-11" db="EMBL/GenBank/DDBJ databases">
        <title>The macronuclear genome of Stentor coeruleus: a giant cell with tiny introns.</title>
        <authorList>
            <person name="Slabodnick M."/>
            <person name="Ruby J.G."/>
            <person name="Reiff S.B."/>
            <person name="Swart E.C."/>
            <person name="Gosai S."/>
            <person name="Prabakaran S."/>
            <person name="Witkowska E."/>
            <person name="Larue G.E."/>
            <person name="Fisher S."/>
            <person name="Freeman R.M."/>
            <person name="Gunawardena J."/>
            <person name="Chu W."/>
            <person name="Stover N.A."/>
            <person name="Gregory B.D."/>
            <person name="Nowacki M."/>
            <person name="Derisi J."/>
            <person name="Roy S.W."/>
            <person name="Marshall W.F."/>
            <person name="Sood P."/>
        </authorList>
    </citation>
    <scope>NUCLEOTIDE SEQUENCE [LARGE SCALE GENOMIC DNA]</scope>
    <source>
        <strain evidence="4">WM001</strain>
    </source>
</reference>
<dbReference type="EMBL" id="MPUH01000451">
    <property type="protein sequence ID" value="OMJ79837.1"/>
    <property type="molecule type" value="Genomic_DNA"/>
</dbReference>
<proteinExistence type="predicted"/>
<protein>
    <recommendedName>
        <fullName evidence="3">EH domain-containing protein</fullName>
    </recommendedName>
</protein>
<dbReference type="GO" id="GO:0006897">
    <property type="term" value="P:endocytosis"/>
    <property type="evidence" value="ECO:0007669"/>
    <property type="project" value="TreeGrafter"/>
</dbReference>
<dbReference type="OrthoDB" id="313394at2759"/>
<dbReference type="SUPFAM" id="SSF47473">
    <property type="entry name" value="EF-hand"/>
    <property type="match status" value="2"/>
</dbReference>
<dbReference type="PANTHER" id="PTHR11216">
    <property type="entry name" value="EH DOMAIN"/>
    <property type="match status" value="1"/>
</dbReference>
<gene>
    <name evidence="4" type="ORF">SteCoe_20033</name>
</gene>
<dbReference type="InterPro" id="IPR011992">
    <property type="entry name" value="EF-hand-dom_pair"/>
</dbReference>
<organism evidence="4 5">
    <name type="scientific">Stentor coeruleus</name>
    <dbReference type="NCBI Taxonomy" id="5963"/>
    <lineage>
        <taxon>Eukaryota</taxon>
        <taxon>Sar</taxon>
        <taxon>Alveolata</taxon>
        <taxon>Ciliophora</taxon>
        <taxon>Postciliodesmatophora</taxon>
        <taxon>Heterotrichea</taxon>
        <taxon>Heterotrichida</taxon>
        <taxon>Stentoridae</taxon>
        <taxon>Stentor</taxon>
    </lineage>
</organism>
<feature type="compositionally biased region" description="Basic and acidic residues" evidence="2">
    <location>
        <begin position="584"/>
        <end position="596"/>
    </location>
</feature>
<keyword evidence="5" id="KW-1185">Reference proteome</keyword>
<feature type="domain" description="EH" evidence="3">
    <location>
        <begin position="112"/>
        <end position="193"/>
    </location>
</feature>
<dbReference type="Gene3D" id="1.10.238.10">
    <property type="entry name" value="EF-hand"/>
    <property type="match status" value="2"/>
</dbReference>
<evidence type="ECO:0000256" key="2">
    <source>
        <dbReference type="SAM" id="MobiDB-lite"/>
    </source>
</evidence>
<dbReference type="Pfam" id="PF12763">
    <property type="entry name" value="EH"/>
    <property type="match status" value="2"/>
</dbReference>
<evidence type="ECO:0000256" key="1">
    <source>
        <dbReference type="SAM" id="Coils"/>
    </source>
</evidence>
<dbReference type="PANTHER" id="PTHR11216:SF174">
    <property type="entry name" value="GH06923P"/>
    <property type="match status" value="1"/>
</dbReference>
<feature type="coiled-coil region" evidence="1">
    <location>
        <begin position="299"/>
        <end position="372"/>
    </location>
</feature>
<dbReference type="GO" id="GO:0005737">
    <property type="term" value="C:cytoplasm"/>
    <property type="evidence" value="ECO:0007669"/>
    <property type="project" value="TreeGrafter"/>
</dbReference>
<feature type="domain" description="EH" evidence="3">
    <location>
        <begin position="6"/>
        <end position="92"/>
    </location>
</feature>
<dbReference type="GO" id="GO:0005886">
    <property type="term" value="C:plasma membrane"/>
    <property type="evidence" value="ECO:0007669"/>
    <property type="project" value="TreeGrafter"/>
</dbReference>
<feature type="region of interest" description="Disordered" evidence="2">
    <location>
        <begin position="245"/>
        <end position="264"/>
    </location>
</feature>
<evidence type="ECO:0000313" key="4">
    <source>
        <dbReference type="EMBL" id="OMJ79837.1"/>
    </source>
</evidence>
<dbReference type="Proteomes" id="UP000187209">
    <property type="component" value="Unassembled WGS sequence"/>
</dbReference>
<dbReference type="SMART" id="SM00027">
    <property type="entry name" value="EH"/>
    <property type="match status" value="2"/>
</dbReference>
<feature type="region of interest" description="Disordered" evidence="2">
    <location>
        <begin position="559"/>
        <end position="596"/>
    </location>
</feature>
<comment type="caution">
    <text evidence="4">The sequence shown here is derived from an EMBL/GenBank/DDBJ whole genome shotgun (WGS) entry which is preliminary data.</text>
</comment>
<dbReference type="InterPro" id="IPR000261">
    <property type="entry name" value="EH_dom"/>
</dbReference>
<dbReference type="GO" id="GO:0016197">
    <property type="term" value="P:endosomal transport"/>
    <property type="evidence" value="ECO:0007669"/>
    <property type="project" value="TreeGrafter"/>
</dbReference>
<sequence length="665" mass="75427">MAENIEQKYYNAVFTKTDISGSGKVEGKQAVMLFRTSGVSVQTLKQIWDLATPNKEDFLDKKRFFVALKLIALAQEGKPVAIQLLHEKTGLPRFEGIDLPQQSDEWEIGENELNVYINGFKKLSGDKGFLTLNESKELLQRTQFTPPVLKRIWTLTQLDTTNSMGQDQFVVAMQLISKIRSGVECPEVLPGSLDRVINKNKPEPEKPEPVKVPEPQVKKEVERLDTPRLRDPEAHVEIPKPVFKSTLGDNYEESPKMSPSKSPQIDVDRHFKEKERLLKEKTNMLKAICEMLDIDMSELELIKEKNKMLEGKIKESQENYEKAAKKVNKSKGKIVKIIEDVQIEAKTMKKENKKLEKKVEELSKVQQNVVNTPPIAPSVQVSAPAPNVQVPEVKAKVQVQENLPMPKKDFEFDNFFKDPIITAPEQKKPPTVSPMGEVRQNFGVTLENTEKKDPEPMFFNSMFPDLNKKEPEKPVISMNQGFFNPPASFGAFPAPGMQVPSFSMPIDKEPKKIEVPEPKPQIKKFETPEIKPVMNLDFKPSSRSDDIFAELDAPIVQKPPVEVKPPVMETKQKIHKKKSSSSSDSDKKPGSKDFGFKFNEDLEKKIEKPAAFEFKPEAMNFNAGFGDFNKGFMFPTQAPGFSNDFFKIDTQAIQNKGKSRDIEFE</sequence>
<evidence type="ECO:0000313" key="5">
    <source>
        <dbReference type="Proteomes" id="UP000187209"/>
    </source>
</evidence>
<dbReference type="CDD" id="cd00052">
    <property type="entry name" value="EH"/>
    <property type="match status" value="1"/>
</dbReference>
<keyword evidence="1" id="KW-0175">Coiled coil</keyword>